<accession>A0AAJ8K045</accession>
<dbReference type="Gene3D" id="1.20.1250.20">
    <property type="entry name" value="MFS general substrate transporter like domains"/>
    <property type="match status" value="2"/>
</dbReference>
<comment type="similarity">
    <text evidence="6">Belongs to the major facilitator superfamily. Allantoate permease family.</text>
</comment>
<keyword evidence="10" id="KW-1185">Reference proteome</keyword>
<reference evidence="9" key="1">
    <citation type="submission" date="2013-07" db="EMBL/GenBank/DDBJ databases">
        <authorList>
            <consortium name="The Broad Institute Genome Sequencing Platform"/>
            <person name="Cuomo C."/>
            <person name="Litvintseva A."/>
            <person name="Chen Y."/>
            <person name="Heitman J."/>
            <person name="Sun S."/>
            <person name="Springer D."/>
            <person name="Dromer F."/>
            <person name="Young S.K."/>
            <person name="Zeng Q."/>
            <person name="Gargeya S."/>
            <person name="Fitzgerald M."/>
            <person name="Abouelleil A."/>
            <person name="Alvarado L."/>
            <person name="Berlin A.M."/>
            <person name="Chapman S.B."/>
            <person name="Dewar J."/>
            <person name="Goldberg J."/>
            <person name="Griggs A."/>
            <person name="Gujja S."/>
            <person name="Hansen M."/>
            <person name="Howarth C."/>
            <person name="Imamovic A."/>
            <person name="Larimer J."/>
            <person name="McCowan C."/>
            <person name="Murphy C."/>
            <person name="Pearson M."/>
            <person name="Priest M."/>
            <person name="Roberts A."/>
            <person name="Saif S."/>
            <person name="Shea T."/>
            <person name="Sykes S."/>
            <person name="Wortman J."/>
            <person name="Nusbaum C."/>
            <person name="Birren B."/>
        </authorList>
    </citation>
    <scope>NUCLEOTIDE SEQUENCE</scope>
    <source>
        <strain evidence="9">CBS 10118</strain>
    </source>
</reference>
<dbReference type="InterPro" id="IPR036259">
    <property type="entry name" value="MFS_trans_sf"/>
</dbReference>
<feature type="region of interest" description="Disordered" evidence="7">
    <location>
        <begin position="18"/>
        <end position="41"/>
    </location>
</feature>
<feature type="transmembrane region" description="Helical" evidence="8">
    <location>
        <begin position="301"/>
        <end position="321"/>
    </location>
</feature>
<feature type="compositionally biased region" description="Polar residues" evidence="7">
    <location>
        <begin position="18"/>
        <end position="39"/>
    </location>
</feature>
<feature type="transmembrane region" description="Helical" evidence="8">
    <location>
        <begin position="395"/>
        <end position="416"/>
    </location>
</feature>
<feature type="transmembrane region" description="Helical" evidence="8">
    <location>
        <begin position="234"/>
        <end position="256"/>
    </location>
</feature>
<feature type="transmembrane region" description="Helical" evidence="8">
    <location>
        <begin position="202"/>
        <end position="222"/>
    </location>
</feature>
<feature type="transmembrane region" description="Helical" evidence="8">
    <location>
        <begin position="368"/>
        <end position="389"/>
    </location>
</feature>
<keyword evidence="3 8" id="KW-0812">Transmembrane</keyword>
<evidence type="ECO:0000256" key="1">
    <source>
        <dbReference type="ARBA" id="ARBA00004141"/>
    </source>
</evidence>
<evidence type="ECO:0000313" key="10">
    <source>
        <dbReference type="Proteomes" id="UP000092730"/>
    </source>
</evidence>
<feature type="transmembrane region" description="Helical" evidence="8">
    <location>
        <begin position="116"/>
        <end position="133"/>
    </location>
</feature>
<dbReference type="GO" id="GO:0022857">
    <property type="term" value="F:transmembrane transporter activity"/>
    <property type="evidence" value="ECO:0007669"/>
    <property type="project" value="InterPro"/>
</dbReference>
<sequence length="526" mass="59912">MATTIGENVGAGLTLARSNSSGRQQHLEPTTFVNPTGKSTRGPWQKFVSWIWDPDYYEKSDAERKLVFKLDCALLSLLCFGWLMKYIDQTNLANAYVSGLKEDLHIEGNQYTWMQTIYNVVICVMQIPSNMIVLKVRPSWWLSMCEIGWAIFTFAQAGAQNYQQMYAFRFFVALFEAAFQPVAYFILGSWYTKSELAKRASIFYVSGPIGQAFSGFLQAAIYKNMDGLQGLAGWRWLYLICGIMTIPCGIAIFFFLPDFPDNCNSWFITEEEKELAKARCAKNGTIAMSDALNFRTFKRVIVTWHFWLLIPTYVLYAYGIQNYNYFGIYLKAAGYSVSMRNILPSCANLVGIIPQLVWGWCSDRFRSRYAWCLIPCLWGLCPTVILAVYPDSNTLKVFAFMVTGTYFVTHIWWSWVNEICHGSMEERAFIIASINCAFYACNAWLPTIIFLQTEAPTFPKGYPTVLACNCGGMIGFTIIWFMHKRQLRREEAAMVGTVEEAGVPMEQIDEKPADDKDATRVAVLKA</sequence>
<feature type="transmembrane region" description="Helical" evidence="8">
    <location>
        <begin position="140"/>
        <end position="159"/>
    </location>
</feature>
<dbReference type="RefSeq" id="XP_065725135.1">
    <property type="nucleotide sequence ID" value="XM_065869063.1"/>
</dbReference>
<keyword evidence="5 8" id="KW-0472">Membrane</keyword>
<comment type="subcellular location">
    <subcellularLocation>
        <location evidence="1">Membrane</location>
        <topology evidence="1">Multi-pass membrane protein</topology>
    </subcellularLocation>
</comment>
<evidence type="ECO:0000313" key="9">
    <source>
        <dbReference type="EMBL" id="WVW78370.1"/>
    </source>
</evidence>
<dbReference type="Proteomes" id="UP000092730">
    <property type="component" value="Chromosome 1"/>
</dbReference>
<name>A0AAJ8K045_9TREE</name>
<protein>
    <recommendedName>
        <fullName evidence="11">Major facilitator superfamily (MFS) profile domain-containing protein</fullName>
    </recommendedName>
</protein>
<feature type="transmembrane region" description="Helical" evidence="8">
    <location>
        <begin position="462"/>
        <end position="482"/>
    </location>
</feature>
<keyword evidence="4 8" id="KW-1133">Transmembrane helix</keyword>
<evidence type="ECO:0000256" key="5">
    <source>
        <dbReference type="ARBA" id="ARBA00023136"/>
    </source>
</evidence>
<dbReference type="FunFam" id="1.20.1250.20:FF:000065">
    <property type="entry name" value="Putative MFS pantothenate transporter"/>
    <property type="match status" value="1"/>
</dbReference>
<reference evidence="9" key="2">
    <citation type="submission" date="2024-02" db="EMBL/GenBank/DDBJ databases">
        <title>Comparative genomics of Cryptococcus and Kwoniella reveals pathogenesis evolution and contrasting modes of karyotype evolution via chromosome fusion or intercentromeric recombination.</title>
        <authorList>
            <person name="Coelho M.A."/>
            <person name="David-Palma M."/>
            <person name="Shea T."/>
            <person name="Bowers K."/>
            <person name="McGinley-Smith S."/>
            <person name="Mohammad A.W."/>
            <person name="Gnirke A."/>
            <person name="Yurkov A.M."/>
            <person name="Nowrousian M."/>
            <person name="Sun S."/>
            <person name="Cuomo C.A."/>
            <person name="Heitman J."/>
        </authorList>
    </citation>
    <scope>NUCLEOTIDE SEQUENCE</scope>
    <source>
        <strain evidence="9">CBS 10118</strain>
    </source>
</reference>
<dbReference type="InterPro" id="IPR011701">
    <property type="entry name" value="MFS"/>
</dbReference>
<evidence type="ECO:0000256" key="7">
    <source>
        <dbReference type="SAM" id="MobiDB-lite"/>
    </source>
</evidence>
<dbReference type="KEGG" id="kbi:30208095"/>
<dbReference type="SUPFAM" id="SSF103473">
    <property type="entry name" value="MFS general substrate transporter"/>
    <property type="match status" value="1"/>
</dbReference>
<dbReference type="AlphaFoldDB" id="A0AAJ8K045"/>
<dbReference type="PANTHER" id="PTHR43791:SF39">
    <property type="entry name" value="TRANSPORTER LIZ1_SEO1, PUTATIVE (AFU_ORTHOLOGUE AFUA_3G00980)-RELATED"/>
    <property type="match status" value="1"/>
</dbReference>
<organism evidence="9 10">
    <name type="scientific">Kwoniella bestiolae CBS 10118</name>
    <dbReference type="NCBI Taxonomy" id="1296100"/>
    <lineage>
        <taxon>Eukaryota</taxon>
        <taxon>Fungi</taxon>
        <taxon>Dikarya</taxon>
        <taxon>Basidiomycota</taxon>
        <taxon>Agaricomycotina</taxon>
        <taxon>Tremellomycetes</taxon>
        <taxon>Tremellales</taxon>
        <taxon>Cryptococcaceae</taxon>
        <taxon>Kwoniella</taxon>
    </lineage>
</organism>
<feature type="transmembrane region" description="Helical" evidence="8">
    <location>
        <begin position="165"/>
        <end position="190"/>
    </location>
</feature>
<feature type="transmembrane region" description="Helical" evidence="8">
    <location>
        <begin position="341"/>
        <end position="361"/>
    </location>
</feature>
<evidence type="ECO:0000256" key="8">
    <source>
        <dbReference type="SAM" id="Phobius"/>
    </source>
</evidence>
<evidence type="ECO:0000256" key="6">
    <source>
        <dbReference type="ARBA" id="ARBA00037968"/>
    </source>
</evidence>
<evidence type="ECO:0008006" key="11">
    <source>
        <dbReference type="Google" id="ProtNLM"/>
    </source>
</evidence>
<feature type="transmembrane region" description="Helical" evidence="8">
    <location>
        <begin position="66"/>
        <end position="84"/>
    </location>
</feature>
<evidence type="ECO:0000256" key="4">
    <source>
        <dbReference type="ARBA" id="ARBA00022989"/>
    </source>
</evidence>
<evidence type="ECO:0000256" key="2">
    <source>
        <dbReference type="ARBA" id="ARBA00022448"/>
    </source>
</evidence>
<gene>
    <name evidence="9" type="ORF">I302_100324</name>
</gene>
<dbReference type="EMBL" id="CP144541">
    <property type="protein sequence ID" value="WVW78370.1"/>
    <property type="molecule type" value="Genomic_DNA"/>
</dbReference>
<dbReference type="GeneID" id="30208095"/>
<dbReference type="Pfam" id="PF07690">
    <property type="entry name" value="MFS_1"/>
    <property type="match status" value="1"/>
</dbReference>
<dbReference type="GO" id="GO:0016020">
    <property type="term" value="C:membrane"/>
    <property type="evidence" value="ECO:0007669"/>
    <property type="project" value="UniProtKB-SubCell"/>
</dbReference>
<dbReference type="PANTHER" id="PTHR43791">
    <property type="entry name" value="PERMEASE-RELATED"/>
    <property type="match status" value="1"/>
</dbReference>
<keyword evidence="2" id="KW-0813">Transport</keyword>
<feature type="transmembrane region" description="Helical" evidence="8">
    <location>
        <begin position="428"/>
        <end position="450"/>
    </location>
</feature>
<evidence type="ECO:0000256" key="3">
    <source>
        <dbReference type="ARBA" id="ARBA00022692"/>
    </source>
</evidence>
<proteinExistence type="inferred from homology"/>